<evidence type="ECO:0000256" key="1">
    <source>
        <dbReference type="ARBA" id="ARBA00006987"/>
    </source>
</evidence>
<dbReference type="PANTHER" id="PTHR42928:SF5">
    <property type="entry name" value="BLR1237 PROTEIN"/>
    <property type="match status" value="1"/>
</dbReference>
<dbReference type="PATRIC" id="fig|316.101.peg.3205"/>
<dbReference type="InterPro" id="IPR005064">
    <property type="entry name" value="BUG"/>
</dbReference>
<feature type="signal peptide" evidence="2">
    <location>
        <begin position="1"/>
        <end position="26"/>
    </location>
</feature>
<dbReference type="Gene3D" id="3.40.190.150">
    <property type="entry name" value="Bordetella uptake gene, domain 1"/>
    <property type="match status" value="1"/>
</dbReference>
<sequence>MKINKQLSAAVLTAVTAFSVPFAAQADYVAGDEVTVLQGFKPGGGSDVLAQLVQPYLTKKLGANFVNEYIPGATGAIAWTRLARQSKKDGTVISITNTPMLMTNYIMNDAITYNIKDLTPIANVVTDSGIAVVAKDSPYNTIEDLFAAAKEKPGRVTVGNSGVGGDDFFTTLVIEKATGLSFKKVPFQGDGPSATAAMGNKIDVSFNNVGNVYSQIKSGNLKALAVFADKRFESLPDVPTLKEKGINVVAGSSRGYSAPAGIPDEARQQLIAAFEALKTDEAFLADAKKRALHIDIVTGDDYGQMFEDMEQEFQGIWSEVGGKQQ</sequence>
<comment type="caution">
    <text evidence="3">The sequence shown here is derived from an EMBL/GenBank/DDBJ whole genome shotgun (WGS) entry which is preliminary data.</text>
</comment>
<dbReference type="PANTHER" id="PTHR42928">
    <property type="entry name" value="TRICARBOXYLATE-BINDING PROTEIN"/>
    <property type="match status" value="1"/>
</dbReference>
<protein>
    <submittedName>
        <fullName evidence="3">C4-dicarboxylate ABC transporter substrate-binding protein</fullName>
    </submittedName>
</protein>
<dbReference type="RefSeq" id="WP_045164285.1">
    <property type="nucleotide sequence ID" value="NZ_JYHV01000037.1"/>
</dbReference>
<organism evidence="3 4">
    <name type="scientific">Stutzerimonas stutzeri</name>
    <name type="common">Pseudomonas stutzeri</name>
    <dbReference type="NCBI Taxonomy" id="316"/>
    <lineage>
        <taxon>Bacteria</taxon>
        <taxon>Pseudomonadati</taxon>
        <taxon>Pseudomonadota</taxon>
        <taxon>Gammaproteobacteria</taxon>
        <taxon>Pseudomonadales</taxon>
        <taxon>Pseudomonadaceae</taxon>
        <taxon>Stutzerimonas</taxon>
    </lineage>
</organism>
<gene>
    <name evidence="3" type="ORF">UF78_21790</name>
</gene>
<dbReference type="EMBL" id="JYHV01000037">
    <property type="protein sequence ID" value="KJH79773.1"/>
    <property type="molecule type" value="Genomic_DNA"/>
</dbReference>
<proteinExistence type="inferred from homology"/>
<name>A0A0D9AFL5_STUST</name>
<dbReference type="AlphaFoldDB" id="A0A0D9AFL5"/>
<accession>A0A0D9AFL5</accession>
<dbReference type="Gene3D" id="3.40.190.10">
    <property type="entry name" value="Periplasmic binding protein-like II"/>
    <property type="match status" value="1"/>
</dbReference>
<dbReference type="InterPro" id="IPR042100">
    <property type="entry name" value="Bug_dom1"/>
</dbReference>
<evidence type="ECO:0000256" key="2">
    <source>
        <dbReference type="SAM" id="SignalP"/>
    </source>
</evidence>
<comment type="similarity">
    <text evidence="1">Belongs to the UPF0065 (bug) family.</text>
</comment>
<dbReference type="Proteomes" id="UP000032487">
    <property type="component" value="Unassembled WGS sequence"/>
</dbReference>
<evidence type="ECO:0000313" key="3">
    <source>
        <dbReference type="EMBL" id="KJH79773.1"/>
    </source>
</evidence>
<dbReference type="CDD" id="cd07012">
    <property type="entry name" value="PBP2_Bug_TTT"/>
    <property type="match status" value="1"/>
</dbReference>
<feature type="chain" id="PRO_5002338343" evidence="2">
    <location>
        <begin position="27"/>
        <end position="325"/>
    </location>
</feature>
<evidence type="ECO:0000313" key="4">
    <source>
        <dbReference type="Proteomes" id="UP000032487"/>
    </source>
</evidence>
<keyword evidence="2" id="KW-0732">Signal</keyword>
<dbReference type="Pfam" id="PF03401">
    <property type="entry name" value="TctC"/>
    <property type="match status" value="1"/>
</dbReference>
<reference evidence="3 4" key="1">
    <citation type="submission" date="2015-02" db="EMBL/GenBank/DDBJ databases">
        <title>Draft genome sequence of Pseudomonas stutzeri NT0128 isolated from wheat (Triticum turgidum) rhizosphere.</title>
        <authorList>
            <person name="Tovi N."/>
            <person name="Frenk S."/>
            <person name="Hadar Y."/>
            <person name="Minz D."/>
        </authorList>
    </citation>
    <scope>NUCLEOTIDE SEQUENCE [LARGE SCALE GENOMIC DNA]</scope>
    <source>
        <strain evidence="3 4">NT0128</strain>
    </source>
</reference>
<dbReference type="OrthoDB" id="9780943at2"/>
<dbReference type="PIRSF" id="PIRSF017082">
    <property type="entry name" value="YflP"/>
    <property type="match status" value="1"/>
</dbReference>
<dbReference type="SUPFAM" id="SSF53850">
    <property type="entry name" value="Periplasmic binding protein-like II"/>
    <property type="match status" value="1"/>
</dbReference>